<dbReference type="Proteomes" id="UP001152747">
    <property type="component" value="Unassembled WGS sequence"/>
</dbReference>
<sequence>MIRSVLGLSAIIILVKCQADPFADFQATREKENEMILSTRGFAYITATFIFFVLAILVYFHVAAVRRARLMEQYAEHGIFAEWSPLLIDNKHIQPPPPYEQVV</sequence>
<dbReference type="EMBL" id="CANHGI010000006">
    <property type="protein sequence ID" value="CAI5455854.1"/>
    <property type="molecule type" value="Genomic_DNA"/>
</dbReference>
<evidence type="ECO:0008006" key="5">
    <source>
        <dbReference type="Google" id="ProtNLM"/>
    </source>
</evidence>
<keyword evidence="4" id="KW-1185">Reference proteome</keyword>
<keyword evidence="1" id="KW-1133">Transmembrane helix</keyword>
<accession>A0A9P1J0H9</accession>
<evidence type="ECO:0000313" key="3">
    <source>
        <dbReference type="EMBL" id="CAI5455854.1"/>
    </source>
</evidence>
<feature type="chain" id="PRO_5040446191" description="Nematode cuticle collagen N-terminal domain-containing protein" evidence="2">
    <location>
        <begin position="20"/>
        <end position="103"/>
    </location>
</feature>
<organism evidence="3 4">
    <name type="scientific">Caenorhabditis angaria</name>
    <dbReference type="NCBI Taxonomy" id="860376"/>
    <lineage>
        <taxon>Eukaryota</taxon>
        <taxon>Metazoa</taxon>
        <taxon>Ecdysozoa</taxon>
        <taxon>Nematoda</taxon>
        <taxon>Chromadorea</taxon>
        <taxon>Rhabditida</taxon>
        <taxon>Rhabditina</taxon>
        <taxon>Rhabditomorpha</taxon>
        <taxon>Rhabditoidea</taxon>
        <taxon>Rhabditidae</taxon>
        <taxon>Peloderinae</taxon>
        <taxon>Caenorhabditis</taxon>
    </lineage>
</organism>
<gene>
    <name evidence="3" type="ORF">CAMP_LOCUS18491</name>
</gene>
<evidence type="ECO:0000256" key="1">
    <source>
        <dbReference type="SAM" id="Phobius"/>
    </source>
</evidence>
<reference evidence="3" key="1">
    <citation type="submission" date="2022-11" db="EMBL/GenBank/DDBJ databases">
        <authorList>
            <person name="Kikuchi T."/>
        </authorList>
    </citation>
    <scope>NUCLEOTIDE SEQUENCE</scope>
    <source>
        <strain evidence="3">PS1010</strain>
    </source>
</reference>
<keyword evidence="1" id="KW-0812">Transmembrane</keyword>
<feature type="signal peptide" evidence="2">
    <location>
        <begin position="1"/>
        <end position="19"/>
    </location>
</feature>
<name>A0A9P1J0H9_9PELO</name>
<protein>
    <recommendedName>
        <fullName evidence="5">Nematode cuticle collagen N-terminal domain-containing protein</fullName>
    </recommendedName>
</protein>
<keyword evidence="2" id="KW-0732">Signal</keyword>
<proteinExistence type="predicted"/>
<evidence type="ECO:0000313" key="4">
    <source>
        <dbReference type="Proteomes" id="UP001152747"/>
    </source>
</evidence>
<comment type="caution">
    <text evidence="3">The sequence shown here is derived from an EMBL/GenBank/DDBJ whole genome shotgun (WGS) entry which is preliminary data.</text>
</comment>
<dbReference type="AlphaFoldDB" id="A0A9P1J0H9"/>
<keyword evidence="1" id="KW-0472">Membrane</keyword>
<feature type="transmembrane region" description="Helical" evidence="1">
    <location>
        <begin position="43"/>
        <end position="62"/>
    </location>
</feature>
<evidence type="ECO:0000256" key="2">
    <source>
        <dbReference type="SAM" id="SignalP"/>
    </source>
</evidence>